<gene>
    <name evidence="10" type="primary">manA</name>
    <name evidence="10" type="ORF">ABIQ69_11740</name>
</gene>
<evidence type="ECO:0000256" key="1">
    <source>
        <dbReference type="ARBA" id="ARBA00000757"/>
    </source>
</evidence>
<feature type="binding site" evidence="8">
    <location>
        <position position="135"/>
    </location>
    <ligand>
        <name>Zn(2+)</name>
        <dbReference type="ChEBI" id="CHEBI:29105"/>
    </ligand>
</feature>
<evidence type="ECO:0000256" key="2">
    <source>
        <dbReference type="ARBA" id="ARBA00010772"/>
    </source>
</evidence>
<comment type="catalytic activity">
    <reaction evidence="1">
        <text>D-mannose 6-phosphate = D-fructose 6-phosphate</text>
        <dbReference type="Rhea" id="RHEA:12356"/>
        <dbReference type="ChEBI" id="CHEBI:58735"/>
        <dbReference type="ChEBI" id="CHEBI:61527"/>
        <dbReference type="EC" id="5.3.1.8"/>
    </reaction>
</comment>
<dbReference type="InterPro" id="IPR046457">
    <property type="entry name" value="PMI_typeI_cat"/>
</dbReference>
<organism evidence="10">
    <name type="scientific">Agromyces sp. G08B096</name>
    <dbReference type="NCBI Taxonomy" id="3156399"/>
    <lineage>
        <taxon>Bacteria</taxon>
        <taxon>Bacillati</taxon>
        <taxon>Actinomycetota</taxon>
        <taxon>Actinomycetes</taxon>
        <taxon>Micrococcales</taxon>
        <taxon>Microbacteriaceae</taxon>
        <taxon>Agromyces</taxon>
    </lineage>
</organism>
<comment type="similarity">
    <text evidence="2">Belongs to the mannose-6-phosphate isomerase type 1 family.</text>
</comment>
<reference evidence="10" key="1">
    <citation type="submission" date="2024-05" db="EMBL/GenBank/DDBJ databases">
        <authorList>
            <person name="Yu L."/>
        </authorList>
    </citation>
    <scope>NUCLEOTIDE SEQUENCE</scope>
    <source>
        <strain evidence="10">G08B096</strain>
    </source>
</reference>
<proteinExistence type="inferred from homology"/>
<dbReference type="Gene3D" id="1.10.441.10">
    <property type="entry name" value="Phosphomannose Isomerase, domain 2"/>
    <property type="match status" value="1"/>
</dbReference>
<dbReference type="EMBL" id="CP158374">
    <property type="protein sequence ID" value="XBX81281.1"/>
    <property type="molecule type" value="Genomic_DNA"/>
</dbReference>
<dbReference type="PRINTS" id="PR00714">
    <property type="entry name" value="MAN6PISMRASE"/>
</dbReference>
<dbReference type="EC" id="5.3.1.8" evidence="3"/>
<dbReference type="SUPFAM" id="SSF51182">
    <property type="entry name" value="RmlC-like cupins"/>
    <property type="match status" value="1"/>
</dbReference>
<dbReference type="NCBIfam" id="TIGR00218">
    <property type="entry name" value="manA"/>
    <property type="match status" value="1"/>
</dbReference>
<feature type="binding site" evidence="8">
    <location>
        <position position="276"/>
    </location>
    <ligand>
        <name>Zn(2+)</name>
        <dbReference type="ChEBI" id="CHEBI:29105"/>
    </ligand>
</feature>
<evidence type="ECO:0000256" key="7">
    <source>
        <dbReference type="PIRSR" id="PIRSR001480-1"/>
    </source>
</evidence>
<dbReference type="PANTHER" id="PTHR10309:SF0">
    <property type="entry name" value="MANNOSE-6-PHOSPHATE ISOMERASE"/>
    <property type="match status" value="1"/>
</dbReference>
<feature type="domain" description="Phosphomannose isomerase type I catalytic" evidence="9">
    <location>
        <begin position="5"/>
        <end position="153"/>
    </location>
</feature>
<dbReference type="CDD" id="cd07011">
    <property type="entry name" value="cupin_PMI_type_I_N"/>
    <property type="match status" value="1"/>
</dbReference>
<dbReference type="GO" id="GO:0009298">
    <property type="term" value="P:GDP-mannose biosynthetic process"/>
    <property type="evidence" value="ECO:0007669"/>
    <property type="project" value="InterPro"/>
</dbReference>
<dbReference type="GO" id="GO:0005975">
    <property type="term" value="P:carbohydrate metabolic process"/>
    <property type="evidence" value="ECO:0007669"/>
    <property type="project" value="InterPro"/>
</dbReference>
<dbReference type="PANTHER" id="PTHR10309">
    <property type="entry name" value="MANNOSE-6-PHOSPHATE ISOMERASE"/>
    <property type="match status" value="1"/>
</dbReference>
<evidence type="ECO:0000256" key="3">
    <source>
        <dbReference type="ARBA" id="ARBA00011956"/>
    </source>
</evidence>
<comment type="cofactor">
    <cofactor evidence="8">
        <name>Zn(2+)</name>
        <dbReference type="ChEBI" id="CHEBI:29105"/>
    </cofactor>
    <text evidence="8">Binds 1 zinc ion per subunit.</text>
</comment>
<feature type="binding site" evidence="8">
    <location>
        <position position="100"/>
    </location>
    <ligand>
        <name>Zn(2+)</name>
        <dbReference type="ChEBI" id="CHEBI:29105"/>
    </ligand>
</feature>
<dbReference type="GO" id="GO:0004476">
    <property type="term" value="F:mannose-6-phosphate isomerase activity"/>
    <property type="evidence" value="ECO:0007669"/>
    <property type="project" value="UniProtKB-EC"/>
</dbReference>
<sequence>MFVAIRNTPRDYAWGSTNDIAAFLGTAPSGGPEAELWLGAHPGSPARIVDPAQTGGAADLAEWIAADPERALGPGLGASGRLPFLLKLLAAGGPLSLQAHPTPEQARAGFAREEADGVAIDAYDRNYKDAFHKPELIVAVSETFDALSGFRPLAEVRAVLAALRQADAADEQPDPGALDLLESHLAGEDGLERTVEWLLQDGRGGDTGQASWVVERVVRLAPAASAAAPGLARSFETVGELAEAYPGDPGIVISLLLNRVRLARGEALYLRAGNIHAYLRGLGIELMAASDNVLRGGLTPKHIDVSELVDVLDFTPIEPPRLEPEATSPGVRTFRPDVPDFVLHRVEPGASEARIVLDGPAIVLAEGGAVRLDGAADAIDVPRGGAVYVTPDERELVVTGAGVAWVATTGAGIGASLE</sequence>
<dbReference type="RefSeq" id="WP_350347303.1">
    <property type="nucleotide sequence ID" value="NZ_CP158374.1"/>
</dbReference>
<evidence type="ECO:0000256" key="6">
    <source>
        <dbReference type="ARBA" id="ARBA00023235"/>
    </source>
</evidence>
<feature type="active site" evidence="7">
    <location>
        <position position="295"/>
    </location>
</feature>
<evidence type="ECO:0000256" key="4">
    <source>
        <dbReference type="ARBA" id="ARBA00022723"/>
    </source>
</evidence>
<dbReference type="InterPro" id="IPR001250">
    <property type="entry name" value="Man6P_Isoase-1"/>
</dbReference>
<keyword evidence="5 8" id="KW-0862">Zinc</keyword>
<dbReference type="GO" id="GO:0008270">
    <property type="term" value="F:zinc ion binding"/>
    <property type="evidence" value="ECO:0007669"/>
    <property type="project" value="InterPro"/>
</dbReference>
<dbReference type="InterPro" id="IPR016305">
    <property type="entry name" value="Mannose-6-P_Isomerase"/>
</dbReference>
<dbReference type="AlphaFoldDB" id="A0AAU7W526"/>
<dbReference type="Gene3D" id="2.60.120.10">
    <property type="entry name" value="Jelly Rolls"/>
    <property type="match status" value="2"/>
</dbReference>
<dbReference type="InterPro" id="IPR011051">
    <property type="entry name" value="RmlC_Cupin_sf"/>
</dbReference>
<keyword evidence="4 8" id="KW-0479">Metal-binding</keyword>
<name>A0AAU7W526_9MICO</name>
<feature type="binding site" evidence="8">
    <location>
        <position position="98"/>
    </location>
    <ligand>
        <name>Zn(2+)</name>
        <dbReference type="ChEBI" id="CHEBI:29105"/>
    </ligand>
</feature>
<keyword evidence="6 10" id="KW-0413">Isomerase</keyword>
<evidence type="ECO:0000256" key="5">
    <source>
        <dbReference type="ARBA" id="ARBA00022833"/>
    </source>
</evidence>
<dbReference type="InterPro" id="IPR014710">
    <property type="entry name" value="RmlC-like_jellyroll"/>
</dbReference>
<dbReference type="Pfam" id="PF20511">
    <property type="entry name" value="PMI_typeI_cat"/>
    <property type="match status" value="1"/>
</dbReference>
<evidence type="ECO:0000313" key="10">
    <source>
        <dbReference type="EMBL" id="XBX81281.1"/>
    </source>
</evidence>
<dbReference type="PIRSF" id="PIRSF001480">
    <property type="entry name" value="Mannose-6-phosphate_isomerase"/>
    <property type="match status" value="1"/>
</dbReference>
<evidence type="ECO:0000259" key="9">
    <source>
        <dbReference type="Pfam" id="PF20511"/>
    </source>
</evidence>
<evidence type="ECO:0000256" key="8">
    <source>
        <dbReference type="PIRSR" id="PIRSR001480-2"/>
    </source>
</evidence>
<accession>A0AAU7W526</accession>
<protein>
    <recommendedName>
        <fullName evidence="3">mannose-6-phosphate isomerase</fullName>
        <ecNumber evidence="3">5.3.1.8</ecNumber>
    </recommendedName>
</protein>
<dbReference type="GO" id="GO:0005829">
    <property type="term" value="C:cytosol"/>
    <property type="evidence" value="ECO:0007669"/>
    <property type="project" value="TreeGrafter"/>
</dbReference>